<dbReference type="EMBL" id="VVUY01000005">
    <property type="protein sequence ID" value="KAA2561706.1"/>
    <property type="molecule type" value="Genomic_DNA"/>
</dbReference>
<dbReference type="AlphaFoldDB" id="A0A9P4DNV4"/>
<evidence type="ECO:0000313" key="5">
    <source>
        <dbReference type="EMBL" id="KAA2561706.1"/>
    </source>
</evidence>
<feature type="domain" description="Alpha-N-acetylglucosaminidase N-terminal" evidence="3">
    <location>
        <begin position="27"/>
        <end position="108"/>
    </location>
</feature>
<feature type="domain" description="Alpha-N-acetylglucosaminidase C-terminal" evidence="4">
    <location>
        <begin position="462"/>
        <end position="712"/>
    </location>
</feature>
<evidence type="ECO:0000259" key="4">
    <source>
        <dbReference type="Pfam" id="PF12972"/>
    </source>
</evidence>
<dbReference type="InterPro" id="IPR024732">
    <property type="entry name" value="NAGLU_C"/>
</dbReference>
<accession>A0A9P4DNV4</accession>
<dbReference type="Gene3D" id="3.30.379.10">
    <property type="entry name" value="Chitobiase/beta-hexosaminidase domain 2-like"/>
    <property type="match status" value="1"/>
</dbReference>
<dbReference type="Pfam" id="PF12971">
    <property type="entry name" value="NAGLU_N"/>
    <property type="match status" value="1"/>
</dbReference>
<dbReference type="PANTHER" id="PTHR12872">
    <property type="entry name" value="ALPHA-N-ACETYLGLUCOSAMINIDASE"/>
    <property type="match status" value="1"/>
</dbReference>
<dbReference type="Pfam" id="PF12972">
    <property type="entry name" value="NAGLU_C"/>
    <property type="match status" value="1"/>
</dbReference>
<sequence length="727" mass="82418">MNLYRNLLAGLTALLLLGACTDPDVRAARELASRVLGERAGQVRFEKIDTPSETDFYEVEGAEGAVVIRGNDAGAMAVGLNQYLKNVCHASVSWFAHDTVSLPEHLPAVAGKLAAEARCDRRFFLNYCTFGYTMPWWGWPEWERLIDWMALNGVNMPLAITGQEAVWQRVWRRMGLTDEQISAYFTGPAHLPWHRMSNVDGWGGPLPQGWIDGQETLQKRILERERSLGMTPVLPAFAGHVPAALKVRYPEADIMTMSSWGGFEDKYRCSFLSPTDPLFAEIQREFLAEQTRLYGTDHIYGADPLNEVQLPRWDAEYLASVAGHIYSSLASVDSEAVWLQMTWHFYYDKEWTDALREAFMRAVPGDRLVSLDYYCENTEVWRMTDCYYGKPYIWCYLGNFGGNTMLKGNLRETGRRIEQAFAAGGDNLCGVGSTLEALDVNPLMYEYLFDKAWRHTGDDATWIDAYADSHAGCEDADFRGAWRWMLDSVYVDCARLGQGTVTNSRPSLRGVIRWTQPGNSYDNAGLCRAWGRMLRAEGHGAMYDFDLVNVGRQVLGNHFAVLRDAFTAAYERRDVLAMRTRKAEMMALLDDLDKLLACHPTFSLSRWIEAARAVGMSGAESDYYERNARNILTTWGDRDQSLNDYANRTWAGLVATYYKPRWELFCDAVLEAVESDEPFDEAAFTERCKDFEWAWVNSTDKNGLNAEHSAVKPVAGMLYAKYKSQIE</sequence>
<dbReference type="Gene3D" id="3.20.20.80">
    <property type="entry name" value="Glycosidases"/>
    <property type="match status" value="1"/>
</dbReference>
<name>A0A9P4DNV4_9BACT</name>
<evidence type="ECO:0000313" key="6">
    <source>
        <dbReference type="Proteomes" id="UP000323119"/>
    </source>
</evidence>
<comment type="caution">
    <text evidence="5">The sequence shown here is derived from an EMBL/GenBank/DDBJ whole genome shotgun (WGS) entry which is preliminary data.</text>
</comment>
<protein>
    <submittedName>
        <fullName evidence="5">Alpha-N-acetylglucosaminidase</fullName>
    </submittedName>
</protein>
<gene>
    <name evidence="5" type="ORF">F2S36_07040</name>
</gene>
<dbReference type="Proteomes" id="UP000323119">
    <property type="component" value="Unassembled WGS sequence"/>
</dbReference>
<dbReference type="InterPro" id="IPR029018">
    <property type="entry name" value="Hex-like_dom2"/>
</dbReference>
<dbReference type="Pfam" id="PF05089">
    <property type="entry name" value="NAGLU"/>
    <property type="match status" value="1"/>
</dbReference>
<dbReference type="InterPro" id="IPR007781">
    <property type="entry name" value="NAGLU"/>
</dbReference>
<dbReference type="PANTHER" id="PTHR12872:SF1">
    <property type="entry name" value="ALPHA-N-ACETYLGLUCOSAMINIDASE"/>
    <property type="match status" value="1"/>
</dbReference>
<dbReference type="InterPro" id="IPR024733">
    <property type="entry name" value="NAGLU_tim-barrel"/>
</dbReference>
<reference evidence="5 6" key="1">
    <citation type="journal article" date="2019" name="Nat. Med.">
        <title>A library of human gut bacterial isolates paired with longitudinal multiomics data enables mechanistic microbiome research.</title>
        <authorList>
            <person name="Poyet M."/>
            <person name="Groussin M."/>
            <person name="Gibbons S.M."/>
            <person name="Avila-Pacheco J."/>
            <person name="Jiang X."/>
            <person name="Kearney S.M."/>
            <person name="Perrotta A.R."/>
            <person name="Berdy B."/>
            <person name="Zhao S."/>
            <person name="Lieberman T.D."/>
            <person name="Swanson P.K."/>
            <person name="Smith M."/>
            <person name="Roesemann S."/>
            <person name="Alexander J.E."/>
            <person name="Rich S.A."/>
            <person name="Livny J."/>
            <person name="Vlamakis H."/>
            <person name="Clish C."/>
            <person name="Bullock K."/>
            <person name="Deik A."/>
            <person name="Scott J."/>
            <person name="Pierce K.A."/>
            <person name="Xavier R.J."/>
            <person name="Alm E.J."/>
        </authorList>
    </citation>
    <scope>NUCLEOTIDE SEQUENCE [LARGE SCALE GENOMIC DNA]</scope>
    <source>
        <strain evidence="5 6">BIOML-A204</strain>
    </source>
</reference>
<organism evidence="5 6">
    <name type="scientific">Alistipes onderdonkii</name>
    <dbReference type="NCBI Taxonomy" id="328813"/>
    <lineage>
        <taxon>Bacteria</taxon>
        <taxon>Pseudomonadati</taxon>
        <taxon>Bacteroidota</taxon>
        <taxon>Bacteroidia</taxon>
        <taxon>Bacteroidales</taxon>
        <taxon>Rikenellaceae</taxon>
        <taxon>Alistipes</taxon>
    </lineage>
</organism>
<evidence type="ECO:0000259" key="2">
    <source>
        <dbReference type="Pfam" id="PF05089"/>
    </source>
</evidence>
<dbReference type="Gene3D" id="1.20.120.670">
    <property type="entry name" value="N-acetyl-b-d-glucoasminidase"/>
    <property type="match status" value="1"/>
</dbReference>
<evidence type="ECO:0000256" key="1">
    <source>
        <dbReference type="ARBA" id="ARBA00022801"/>
    </source>
</evidence>
<dbReference type="GO" id="GO:0016787">
    <property type="term" value="F:hydrolase activity"/>
    <property type="evidence" value="ECO:0007669"/>
    <property type="project" value="UniProtKB-KW"/>
</dbReference>
<dbReference type="InterPro" id="IPR024240">
    <property type="entry name" value="NAGLU_N"/>
</dbReference>
<dbReference type="GO" id="GO:0005975">
    <property type="term" value="P:carbohydrate metabolic process"/>
    <property type="evidence" value="ECO:0007669"/>
    <property type="project" value="UniProtKB-ARBA"/>
</dbReference>
<feature type="domain" description="Alpha-N-acetylglucosaminidase tim-barrel" evidence="2">
    <location>
        <begin position="122"/>
        <end position="454"/>
    </location>
</feature>
<keyword evidence="1" id="KW-0378">Hydrolase</keyword>
<dbReference type="PROSITE" id="PS51257">
    <property type="entry name" value="PROKAR_LIPOPROTEIN"/>
    <property type="match status" value="1"/>
</dbReference>
<evidence type="ECO:0000259" key="3">
    <source>
        <dbReference type="Pfam" id="PF12971"/>
    </source>
</evidence>
<proteinExistence type="predicted"/>
<dbReference type="RefSeq" id="WP_055202692.1">
    <property type="nucleotide sequence ID" value="NZ_JADMQE010000003.1"/>
</dbReference>